<feature type="active site" evidence="6">
    <location>
        <position position="160"/>
    </location>
</feature>
<dbReference type="Proteomes" id="UP000198393">
    <property type="component" value="Unassembled WGS sequence"/>
</dbReference>
<dbReference type="Gene3D" id="2.10.109.10">
    <property type="entry name" value="Umud Fragment, subunit A"/>
    <property type="match status" value="2"/>
</dbReference>
<dbReference type="NCBIfam" id="TIGR02227">
    <property type="entry name" value="sigpep_I_bact"/>
    <property type="match status" value="2"/>
</dbReference>
<feature type="transmembrane region" description="Helical" evidence="7">
    <location>
        <begin position="59"/>
        <end position="78"/>
    </location>
</feature>
<dbReference type="PANTHER" id="PTHR43390:SF1">
    <property type="entry name" value="CHLOROPLAST PROCESSING PEPTIDASE"/>
    <property type="match status" value="1"/>
</dbReference>
<feature type="domain" description="Peptidase S26" evidence="8">
    <location>
        <begin position="130"/>
        <end position="292"/>
    </location>
</feature>
<dbReference type="CDD" id="cd06530">
    <property type="entry name" value="S26_SPase_I"/>
    <property type="match status" value="2"/>
</dbReference>
<evidence type="ECO:0000256" key="4">
    <source>
        <dbReference type="ARBA" id="ARBA00019232"/>
    </source>
</evidence>
<reference evidence="9 10" key="1">
    <citation type="submission" date="2017-06" db="EMBL/GenBank/DDBJ databases">
        <authorList>
            <person name="Kim H.J."/>
            <person name="Triplett B.A."/>
        </authorList>
    </citation>
    <scope>NUCLEOTIDE SEQUENCE [LARGE SCALE GENOMIC DNA]</scope>
    <source>
        <strain evidence="9 10">DSM 19307</strain>
    </source>
</reference>
<keyword evidence="7" id="KW-1133">Transmembrane helix</keyword>
<feature type="domain" description="Peptidase S26" evidence="8">
    <location>
        <begin position="378"/>
        <end position="461"/>
    </location>
</feature>
<evidence type="ECO:0000256" key="7">
    <source>
        <dbReference type="RuleBase" id="RU362042"/>
    </source>
</evidence>
<feature type="active site" evidence="6">
    <location>
        <position position="256"/>
    </location>
</feature>
<dbReference type="EC" id="3.4.21.89" evidence="3 7"/>
<dbReference type="PROSITE" id="PS00761">
    <property type="entry name" value="SPASE_I_3"/>
    <property type="match status" value="1"/>
</dbReference>
<dbReference type="InterPro" id="IPR019533">
    <property type="entry name" value="Peptidase_S26"/>
</dbReference>
<protein>
    <recommendedName>
        <fullName evidence="4 7">Signal peptidase I</fullName>
        <ecNumber evidence="3 7">3.4.21.89</ecNumber>
    </recommendedName>
</protein>
<dbReference type="InterPro" id="IPR019758">
    <property type="entry name" value="Pept_S26A_signal_pept_1_CS"/>
</dbReference>
<organism evidence="9 10">
    <name type="scientific">Ekhidna lutea</name>
    <dbReference type="NCBI Taxonomy" id="447679"/>
    <lineage>
        <taxon>Bacteria</taxon>
        <taxon>Pseudomonadati</taxon>
        <taxon>Bacteroidota</taxon>
        <taxon>Cytophagia</taxon>
        <taxon>Cytophagales</taxon>
        <taxon>Reichenbachiellaceae</taxon>
        <taxon>Ekhidna</taxon>
    </lineage>
</organism>
<accession>A0A239HDS9</accession>
<gene>
    <name evidence="9" type="ORF">SAMN05421640_1264</name>
</gene>
<dbReference type="AlphaFoldDB" id="A0A239HDS9"/>
<comment type="caution">
    <text evidence="7">Lacks conserved residue(s) required for the propagation of feature annotation.</text>
</comment>
<evidence type="ECO:0000256" key="3">
    <source>
        <dbReference type="ARBA" id="ARBA00013208"/>
    </source>
</evidence>
<dbReference type="SUPFAM" id="SSF51306">
    <property type="entry name" value="LexA/Signal peptidase"/>
    <property type="match status" value="1"/>
</dbReference>
<comment type="similarity">
    <text evidence="2 7">Belongs to the peptidase S26 family.</text>
</comment>
<keyword evidence="5 7" id="KW-0378">Hydrolase</keyword>
<dbReference type="Pfam" id="PF18936">
    <property type="entry name" value="DUF5684"/>
    <property type="match status" value="1"/>
</dbReference>
<dbReference type="PRINTS" id="PR00727">
    <property type="entry name" value="LEADERPTASE"/>
</dbReference>
<dbReference type="GO" id="GO:0004252">
    <property type="term" value="F:serine-type endopeptidase activity"/>
    <property type="evidence" value="ECO:0007669"/>
    <property type="project" value="InterPro"/>
</dbReference>
<dbReference type="GO" id="GO:0016020">
    <property type="term" value="C:membrane"/>
    <property type="evidence" value="ECO:0007669"/>
    <property type="project" value="UniProtKB-SubCell"/>
</dbReference>
<evidence type="ECO:0000256" key="1">
    <source>
        <dbReference type="ARBA" id="ARBA00000677"/>
    </source>
</evidence>
<sequence length="483" mass="56326">MYFHDFNPVFVITFLVLWYVLQGTAYYKFFEKAGKEGWKGFVPVLNYYIHLEIVGRPKWWVVLLFVPVINFFVGLTMHLDLMKSFGKYTYLDQVLGVIFAPIYMNYIAWTDTKYIDKATEIPKPKKSFGKEWFEAIVFAVFCATFVRWIFMEAYVIPTGSMERSLLVGDFLFVSKAEYGPRTPQTPMQVPLTHQTIWGTEIPSYIPGVSLPSLRLPSLGKVERNDVVVFNYPVNDHYNQRNDGGYHPMDLKTHYIKRCVAVAGETLEIKATQVYINGEEQENPPLMQHQYFIKTDESIRDRIFEKYNVDPQNRNRMPGGYVAHMPRDVAKEMEKLQFVESVTLQLIPENRSEQNIFPDARYFPWNRDFFGPLTVPATGMTIEVNEENLAMYGSTISNYEGNDSVEIDIDKLVVNGEELSEYTFKKDYYFMMGDNRHASDDSRYWGFVPEDNIVGEASFIWMSFNTNGSFINKIRWERLFDGIE</sequence>
<evidence type="ECO:0000256" key="5">
    <source>
        <dbReference type="ARBA" id="ARBA00022801"/>
    </source>
</evidence>
<name>A0A239HDS9_EKHLU</name>
<dbReference type="InterPro" id="IPR043739">
    <property type="entry name" value="DUF5684"/>
</dbReference>
<dbReference type="InterPro" id="IPR036286">
    <property type="entry name" value="LexA/Signal_pep-like_sf"/>
</dbReference>
<keyword evidence="7" id="KW-0645">Protease</keyword>
<keyword evidence="7" id="KW-0472">Membrane</keyword>
<keyword evidence="7" id="KW-0812">Transmembrane</keyword>
<dbReference type="InterPro" id="IPR000223">
    <property type="entry name" value="Pept_S26A_signal_pept_1"/>
</dbReference>
<dbReference type="GO" id="GO:0009003">
    <property type="term" value="F:signal peptidase activity"/>
    <property type="evidence" value="ECO:0007669"/>
    <property type="project" value="UniProtKB-EC"/>
</dbReference>
<evidence type="ECO:0000256" key="2">
    <source>
        <dbReference type="ARBA" id="ARBA00009370"/>
    </source>
</evidence>
<comment type="catalytic activity">
    <reaction evidence="1 7">
        <text>Cleavage of hydrophobic, N-terminal signal or leader sequences from secreted and periplasmic proteins.</text>
        <dbReference type="EC" id="3.4.21.89"/>
    </reaction>
</comment>
<dbReference type="PANTHER" id="PTHR43390">
    <property type="entry name" value="SIGNAL PEPTIDASE I"/>
    <property type="match status" value="1"/>
</dbReference>
<dbReference type="RefSeq" id="WP_221406681.1">
    <property type="nucleotide sequence ID" value="NZ_FZPD01000002.1"/>
</dbReference>
<comment type="subcellular location">
    <subcellularLocation>
        <location evidence="7">Membrane</location>
        <topology evidence="7">Single-pass type II membrane protein</topology>
    </subcellularLocation>
</comment>
<dbReference type="Pfam" id="PF10502">
    <property type="entry name" value="Peptidase_S26"/>
    <property type="match status" value="2"/>
</dbReference>
<dbReference type="EMBL" id="FZPD01000002">
    <property type="protein sequence ID" value="SNS79557.1"/>
    <property type="molecule type" value="Genomic_DNA"/>
</dbReference>
<keyword evidence="10" id="KW-1185">Reference proteome</keyword>
<evidence type="ECO:0000259" key="8">
    <source>
        <dbReference type="Pfam" id="PF10502"/>
    </source>
</evidence>
<proteinExistence type="inferred from homology"/>
<evidence type="ECO:0000256" key="6">
    <source>
        <dbReference type="PIRSR" id="PIRSR600223-1"/>
    </source>
</evidence>
<dbReference type="GO" id="GO:0006465">
    <property type="term" value="P:signal peptide processing"/>
    <property type="evidence" value="ECO:0007669"/>
    <property type="project" value="InterPro"/>
</dbReference>
<evidence type="ECO:0000313" key="10">
    <source>
        <dbReference type="Proteomes" id="UP000198393"/>
    </source>
</evidence>
<feature type="transmembrane region" description="Helical" evidence="7">
    <location>
        <begin position="6"/>
        <end position="27"/>
    </location>
</feature>
<feature type="transmembrane region" description="Helical" evidence="7">
    <location>
        <begin position="90"/>
        <end position="110"/>
    </location>
</feature>
<feature type="transmembrane region" description="Helical" evidence="7">
    <location>
        <begin position="131"/>
        <end position="150"/>
    </location>
</feature>
<evidence type="ECO:0000313" key="9">
    <source>
        <dbReference type="EMBL" id="SNS79557.1"/>
    </source>
</evidence>